<evidence type="ECO:0000256" key="2">
    <source>
        <dbReference type="ARBA" id="ARBA00022676"/>
    </source>
</evidence>
<sequence>MAMLVAGYCRAGQQRDCALSSIITIAMATYNGARSCRRSWTASWRSSRADWRLLVSDDGSTDGTLDILDGVARRHPGRIAVIQGPRQGATRNFLHLIAKADPQGWIAFADQDDLWRPGKLARAARWLEGQQGPAVYAARTTICDEDLRELAPAPHFPGPFGFRNALVQACLPGNTTVANGGALRLMQAAAGAASAADVISHDWWVYQVMSGAGAAIHRDAAQVVLYRQHRENLMGRNDTAKARAARLSMLFDGRFADWLARNQRALEPVADLLTQENRAILQRFGALLESRGPRALSAALALGLYRQTRAGSWAIRAAALAGRLRTRSPAPAAFGKAG</sequence>
<keyword evidence="2" id="KW-0328">Glycosyltransferase</keyword>
<dbReference type="InterPro" id="IPR001173">
    <property type="entry name" value="Glyco_trans_2-like"/>
</dbReference>
<accession>A0ABN5M4L7</accession>
<evidence type="ECO:0000313" key="6">
    <source>
        <dbReference type="Proteomes" id="UP000249922"/>
    </source>
</evidence>
<feature type="domain" description="Glycosyltransferase 2-like" evidence="4">
    <location>
        <begin position="24"/>
        <end position="148"/>
    </location>
</feature>
<proteinExistence type="inferred from homology"/>
<evidence type="ECO:0000256" key="1">
    <source>
        <dbReference type="ARBA" id="ARBA00006739"/>
    </source>
</evidence>
<dbReference type="SUPFAM" id="SSF53448">
    <property type="entry name" value="Nucleotide-diphospho-sugar transferases"/>
    <property type="match status" value="1"/>
</dbReference>
<dbReference type="PANTHER" id="PTHR43685:SF5">
    <property type="entry name" value="GLYCOSYLTRANSFERASE EPSE-RELATED"/>
    <property type="match status" value="1"/>
</dbReference>
<dbReference type="Gene3D" id="3.90.550.10">
    <property type="entry name" value="Spore Coat Polysaccharide Biosynthesis Protein SpsA, Chain A"/>
    <property type="match status" value="1"/>
</dbReference>
<dbReference type="Pfam" id="PF00535">
    <property type="entry name" value="Glycos_transf_2"/>
    <property type="match status" value="1"/>
</dbReference>
<reference evidence="5 6" key="1">
    <citation type="submission" date="2018-06" db="EMBL/GenBank/DDBJ databases">
        <title>Complete genome sequence of Paracoccus mutanolyticus strain RSP-02 isolated from cellulosic waste.</title>
        <authorList>
            <person name="Amrutha R.N."/>
            <person name="Shrivastav A."/>
            <person name="Buddana S.K."/>
            <person name="Deshpande U."/>
            <person name="Prakasham R.S."/>
        </authorList>
    </citation>
    <scope>NUCLEOTIDE SEQUENCE [LARGE SCALE GENOMIC DNA]</scope>
    <source>
        <strain evidence="5 6">RSP-02</strain>
    </source>
</reference>
<dbReference type="Proteomes" id="UP000249922">
    <property type="component" value="Chromosome"/>
</dbReference>
<dbReference type="PANTHER" id="PTHR43685">
    <property type="entry name" value="GLYCOSYLTRANSFERASE"/>
    <property type="match status" value="1"/>
</dbReference>
<keyword evidence="6" id="KW-1185">Reference proteome</keyword>
<organism evidence="5 6">
    <name type="scientific">Paracoccus mutanolyticus</name>
    <dbReference type="NCBI Taxonomy" id="1499308"/>
    <lineage>
        <taxon>Bacteria</taxon>
        <taxon>Pseudomonadati</taxon>
        <taxon>Pseudomonadota</taxon>
        <taxon>Alphaproteobacteria</taxon>
        <taxon>Rhodobacterales</taxon>
        <taxon>Paracoccaceae</taxon>
        <taxon>Paracoccus</taxon>
    </lineage>
</organism>
<keyword evidence="3" id="KW-0808">Transferase</keyword>
<name>A0ABN5M4L7_9RHOB</name>
<dbReference type="EMBL" id="CP030239">
    <property type="protein sequence ID" value="AWX92823.1"/>
    <property type="molecule type" value="Genomic_DNA"/>
</dbReference>
<gene>
    <name evidence="5" type="ORF">DPM13_05595</name>
</gene>
<evidence type="ECO:0000313" key="5">
    <source>
        <dbReference type="EMBL" id="AWX92823.1"/>
    </source>
</evidence>
<evidence type="ECO:0000259" key="4">
    <source>
        <dbReference type="Pfam" id="PF00535"/>
    </source>
</evidence>
<dbReference type="InterPro" id="IPR050834">
    <property type="entry name" value="Glycosyltransf_2"/>
</dbReference>
<comment type="similarity">
    <text evidence="1">Belongs to the glycosyltransferase 2 family.</text>
</comment>
<evidence type="ECO:0000256" key="3">
    <source>
        <dbReference type="ARBA" id="ARBA00022679"/>
    </source>
</evidence>
<dbReference type="InterPro" id="IPR029044">
    <property type="entry name" value="Nucleotide-diphossugar_trans"/>
</dbReference>
<protein>
    <submittedName>
        <fullName evidence="5">Glycosyltransferase family 2 protein</fullName>
    </submittedName>
</protein>